<evidence type="ECO:0000313" key="2">
    <source>
        <dbReference type="Proteomes" id="UP001281147"/>
    </source>
</evidence>
<sequence>MHLSSAISLLLSASLTFATPTPTIEERQTDCSPAGISADDAATVVSKFKSSGVVPTLIPAINPKVKVNVAYGNKKVNLGNKFRTAETLTQPKLSFSAEEGYDPATTKYSYFLVDPDVPNPDAGALRMTYLHWAVHDAQPSCITNQKPVTDTIYQALTPASTQQHRYTFLVYRQPAGYQPDAVDLATLQLRPGFDVNRYAADNGLTLVGGNFLREAITNTK</sequence>
<proteinExistence type="predicted"/>
<accession>A0ACC3NLM7</accession>
<protein>
    <submittedName>
        <fullName evidence="1">Uncharacterized protein</fullName>
    </submittedName>
</protein>
<keyword evidence="2" id="KW-1185">Reference proteome</keyword>
<reference evidence="1" key="1">
    <citation type="submission" date="2023-07" db="EMBL/GenBank/DDBJ databases">
        <title>Black Yeasts Isolated from many extreme environments.</title>
        <authorList>
            <person name="Coleine C."/>
            <person name="Stajich J.E."/>
            <person name="Selbmann L."/>
        </authorList>
    </citation>
    <scope>NUCLEOTIDE SEQUENCE</scope>
    <source>
        <strain evidence="1">CCFEE 5714</strain>
    </source>
</reference>
<evidence type="ECO:0000313" key="1">
    <source>
        <dbReference type="EMBL" id="KAK3718998.1"/>
    </source>
</evidence>
<dbReference type="Proteomes" id="UP001281147">
    <property type="component" value="Unassembled WGS sequence"/>
</dbReference>
<comment type="caution">
    <text evidence="1">The sequence shown here is derived from an EMBL/GenBank/DDBJ whole genome shotgun (WGS) entry which is preliminary data.</text>
</comment>
<dbReference type="EMBL" id="JAUTXU010000028">
    <property type="protein sequence ID" value="KAK3718998.1"/>
    <property type="molecule type" value="Genomic_DNA"/>
</dbReference>
<name>A0ACC3NLM7_9PEZI</name>
<organism evidence="1 2">
    <name type="scientific">Vermiconidia calcicola</name>
    <dbReference type="NCBI Taxonomy" id="1690605"/>
    <lineage>
        <taxon>Eukaryota</taxon>
        <taxon>Fungi</taxon>
        <taxon>Dikarya</taxon>
        <taxon>Ascomycota</taxon>
        <taxon>Pezizomycotina</taxon>
        <taxon>Dothideomycetes</taxon>
        <taxon>Dothideomycetidae</taxon>
        <taxon>Mycosphaerellales</taxon>
        <taxon>Extremaceae</taxon>
        <taxon>Vermiconidia</taxon>
    </lineage>
</organism>
<gene>
    <name evidence="1" type="ORF">LTR37_004561</name>
</gene>